<sequence length="93" mass="9873">MLYATQIDGIALVVGSGSGIAREAAFSFAETGAKVAVSADMNKEMAKAASEESKKIMVGQFMQAHAHLTVPDILGDILGSVEEDLELQRDYVK</sequence>
<dbReference type="Proteomes" id="UP000030651">
    <property type="component" value="Unassembled WGS sequence"/>
</dbReference>
<dbReference type="GeneID" id="19268151"/>
<dbReference type="InParanoid" id="W3XG89"/>
<proteinExistence type="predicted"/>
<dbReference type="OrthoDB" id="47007at2759"/>
<reference evidence="2" key="1">
    <citation type="journal article" date="2015" name="BMC Genomics">
        <title>Genomic and transcriptomic analysis of the endophytic fungus Pestalotiopsis fici reveals its lifestyle and high potential for synthesis of natural products.</title>
        <authorList>
            <person name="Wang X."/>
            <person name="Zhang X."/>
            <person name="Liu L."/>
            <person name="Xiang M."/>
            <person name="Wang W."/>
            <person name="Sun X."/>
            <person name="Che Y."/>
            <person name="Guo L."/>
            <person name="Liu G."/>
            <person name="Guo L."/>
            <person name="Wang C."/>
            <person name="Yin W.B."/>
            <person name="Stadler M."/>
            <person name="Zhang X."/>
            <person name="Liu X."/>
        </authorList>
    </citation>
    <scope>NUCLEOTIDE SEQUENCE [LARGE SCALE GENOMIC DNA]</scope>
    <source>
        <strain evidence="2">W106-1 / CGMCC3.15140</strain>
    </source>
</reference>
<dbReference type="SUPFAM" id="SSF51735">
    <property type="entry name" value="NAD(P)-binding Rossmann-fold domains"/>
    <property type="match status" value="1"/>
</dbReference>
<evidence type="ECO:0000313" key="2">
    <source>
        <dbReference type="Proteomes" id="UP000030651"/>
    </source>
</evidence>
<dbReference type="RefSeq" id="XP_007829910.1">
    <property type="nucleotide sequence ID" value="XM_007831719.1"/>
</dbReference>
<organism evidence="1 2">
    <name type="scientific">Pestalotiopsis fici (strain W106-1 / CGMCC3.15140)</name>
    <dbReference type="NCBI Taxonomy" id="1229662"/>
    <lineage>
        <taxon>Eukaryota</taxon>
        <taxon>Fungi</taxon>
        <taxon>Dikarya</taxon>
        <taxon>Ascomycota</taxon>
        <taxon>Pezizomycotina</taxon>
        <taxon>Sordariomycetes</taxon>
        <taxon>Xylariomycetidae</taxon>
        <taxon>Amphisphaeriales</taxon>
        <taxon>Sporocadaceae</taxon>
        <taxon>Pestalotiopsis</taxon>
    </lineage>
</organism>
<name>W3XG89_PESFW</name>
<gene>
    <name evidence="1" type="ORF">PFICI_03138</name>
</gene>
<dbReference type="AlphaFoldDB" id="W3XG89"/>
<dbReference type="EMBL" id="KI912110">
    <property type="protein sequence ID" value="ETS85113.1"/>
    <property type="molecule type" value="Genomic_DNA"/>
</dbReference>
<dbReference type="Pfam" id="PF00106">
    <property type="entry name" value="adh_short"/>
    <property type="match status" value="1"/>
</dbReference>
<protein>
    <submittedName>
        <fullName evidence="1">Uncharacterized protein</fullName>
    </submittedName>
</protein>
<dbReference type="KEGG" id="pfy:PFICI_03138"/>
<keyword evidence="2" id="KW-1185">Reference proteome</keyword>
<dbReference type="InterPro" id="IPR002347">
    <property type="entry name" value="SDR_fam"/>
</dbReference>
<accession>W3XG89</accession>
<dbReference type="InterPro" id="IPR036291">
    <property type="entry name" value="NAD(P)-bd_dom_sf"/>
</dbReference>
<evidence type="ECO:0000313" key="1">
    <source>
        <dbReference type="EMBL" id="ETS85113.1"/>
    </source>
</evidence>
<dbReference type="Gene3D" id="3.40.50.720">
    <property type="entry name" value="NAD(P)-binding Rossmann-like Domain"/>
    <property type="match status" value="1"/>
</dbReference>
<dbReference type="HOGENOM" id="CLU_2400384_0_0_1"/>